<dbReference type="AlphaFoldDB" id="A0A9X3XMD4"/>
<proteinExistence type="predicted"/>
<reference evidence="2" key="1">
    <citation type="submission" date="2022-05" db="EMBL/GenBank/DDBJ databases">
        <title>Draft genome sequence of Clostridium tertium strain CP3 isolated from Peru.</title>
        <authorList>
            <person name="Hurtado R."/>
            <person name="Lima L."/>
            <person name="Sousa T."/>
            <person name="Jaiswal A.K."/>
            <person name="Tiwari S."/>
            <person name="Maturrano L."/>
            <person name="Brenig B."/>
            <person name="Azevedo V."/>
        </authorList>
    </citation>
    <scope>NUCLEOTIDE SEQUENCE</scope>
    <source>
        <strain evidence="2">CP3</strain>
    </source>
</reference>
<protein>
    <submittedName>
        <fullName evidence="2">Uncharacterized protein</fullName>
    </submittedName>
</protein>
<comment type="caution">
    <text evidence="2">The sequence shown here is derived from an EMBL/GenBank/DDBJ whole genome shotgun (WGS) entry which is preliminary data.</text>
</comment>
<evidence type="ECO:0000313" key="2">
    <source>
        <dbReference type="EMBL" id="MDC4242010.1"/>
    </source>
</evidence>
<gene>
    <name evidence="2" type="ORF">NE398_17890</name>
</gene>
<organism evidence="2 3">
    <name type="scientific">Clostridium tertium</name>
    <dbReference type="NCBI Taxonomy" id="1559"/>
    <lineage>
        <taxon>Bacteria</taxon>
        <taxon>Bacillati</taxon>
        <taxon>Bacillota</taxon>
        <taxon>Clostridia</taxon>
        <taxon>Eubacteriales</taxon>
        <taxon>Clostridiaceae</taxon>
        <taxon>Clostridium</taxon>
    </lineage>
</organism>
<keyword evidence="1" id="KW-0472">Membrane</keyword>
<feature type="transmembrane region" description="Helical" evidence="1">
    <location>
        <begin position="12"/>
        <end position="43"/>
    </location>
</feature>
<keyword evidence="1" id="KW-0812">Transmembrane</keyword>
<accession>A0A9X3XMD4</accession>
<dbReference type="EMBL" id="JAMRYU010000022">
    <property type="protein sequence ID" value="MDC4242010.1"/>
    <property type="molecule type" value="Genomic_DNA"/>
</dbReference>
<dbReference type="Proteomes" id="UP001141183">
    <property type="component" value="Unassembled WGS sequence"/>
</dbReference>
<dbReference type="GeneID" id="93045418"/>
<dbReference type="RefSeq" id="WP_008679641.1">
    <property type="nucleotide sequence ID" value="NZ_BAAACM010000021.1"/>
</dbReference>
<sequence length="95" mass="10590">MSSGLKTGLYLVGGVLLIGLVAALAIQLLVWILPFIVILYIVFKVKGYFDSKRGKSTTSNSYRYEAKSNFDNDYSNKVDDSVGEVIDVEYEDLNK</sequence>
<keyword evidence="1" id="KW-1133">Transmembrane helix</keyword>
<name>A0A9X3XMD4_9CLOT</name>
<evidence type="ECO:0000256" key="1">
    <source>
        <dbReference type="SAM" id="Phobius"/>
    </source>
</evidence>
<evidence type="ECO:0000313" key="3">
    <source>
        <dbReference type="Proteomes" id="UP001141183"/>
    </source>
</evidence>
<keyword evidence="3" id="KW-1185">Reference proteome</keyword>